<dbReference type="PANTHER" id="PTHR38098:SF1">
    <property type="entry name" value="LPS-ASSEMBLY LIPOPROTEIN LPTE"/>
    <property type="match status" value="1"/>
</dbReference>
<keyword evidence="1 6" id="KW-0732">Signal</keyword>
<evidence type="ECO:0000256" key="1">
    <source>
        <dbReference type="ARBA" id="ARBA00022729"/>
    </source>
</evidence>
<keyword evidence="2 6" id="KW-0472">Membrane</keyword>
<evidence type="ECO:0000256" key="3">
    <source>
        <dbReference type="ARBA" id="ARBA00023139"/>
    </source>
</evidence>
<comment type="caution">
    <text evidence="8">The sequence shown here is derived from an EMBL/GenBank/DDBJ whole genome shotgun (WGS) entry which is preliminary data.</text>
</comment>
<protein>
    <recommendedName>
        <fullName evidence="6">LPS-assembly lipoprotein LptE</fullName>
    </recommendedName>
</protein>
<dbReference type="PANTHER" id="PTHR38098">
    <property type="entry name" value="LPS-ASSEMBLY LIPOPROTEIN LPTE"/>
    <property type="match status" value="1"/>
</dbReference>
<keyword evidence="3 6" id="KW-0564">Palmitate</keyword>
<evidence type="ECO:0000256" key="6">
    <source>
        <dbReference type="HAMAP-Rule" id="MF_01186"/>
    </source>
</evidence>
<accession>A0ABU5V1M6</accession>
<comment type="subunit">
    <text evidence="6">Component of the lipopolysaccharide transport and assembly complex. Interacts with LptD.</text>
</comment>
<dbReference type="Proteomes" id="UP001301653">
    <property type="component" value="Unassembled WGS sequence"/>
</dbReference>
<comment type="similarity">
    <text evidence="6">Belongs to the LptE lipoprotein family.</text>
</comment>
<feature type="region of interest" description="Disordered" evidence="7">
    <location>
        <begin position="170"/>
        <end position="190"/>
    </location>
</feature>
<comment type="subcellular location">
    <subcellularLocation>
        <location evidence="6">Cell outer membrane</location>
        <topology evidence="6">Lipid-anchor</topology>
    </subcellularLocation>
</comment>
<dbReference type="EMBL" id="JAYFUH010000061">
    <property type="protein sequence ID" value="MEA5666470.1"/>
    <property type="molecule type" value="Genomic_DNA"/>
</dbReference>
<keyword evidence="9" id="KW-1185">Reference proteome</keyword>
<proteinExistence type="inferred from homology"/>
<evidence type="ECO:0000256" key="7">
    <source>
        <dbReference type="SAM" id="MobiDB-lite"/>
    </source>
</evidence>
<dbReference type="Pfam" id="PF04390">
    <property type="entry name" value="LptE"/>
    <property type="match status" value="1"/>
</dbReference>
<organism evidence="8 9">
    <name type="scientific">Stenotrophomonas capsici</name>
    <dbReference type="NCBI Taxonomy" id="3110230"/>
    <lineage>
        <taxon>Bacteria</taxon>
        <taxon>Pseudomonadati</taxon>
        <taxon>Pseudomonadota</taxon>
        <taxon>Gammaproteobacteria</taxon>
        <taxon>Lysobacterales</taxon>
        <taxon>Lysobacteraceae</taxon>
        <taxon>Stenotrophomonas</taxon>
    </lineage>
</organism>
<dbReference type="RefSeq" id="WP_323437869.1">
    <property type="nucleotide sequence ID" value="NZ_JAYFUH010000061.1"/>
</dbReference>
<evidence type="ECO:0000256" key="5">
    <source>
        <dbReference type="ARBA" id="ARBA00023288"/>
    </source>
</evidence>
<dbReference type="PROSITE" id="PS51257">
    <property type="entry name" value="PROKAR_LIPOPROTEIN"/>
    <property type="match status" value="1"/>
</dbReference>
<keyword evidence="4 6" id="KW-0998">Cell outer membrane</keyword>
<gene>
    <name evidence="6" type="primary">lptE</name>
    <name evidence="8" type="ORF">VA603_02795</name>
</gene>
<sequence>MTRTLIALILATGLTGCGFHLRNTLTLPADTPAVRVDSSVRYSELVKLLNRGLHASGATVIQSDGSPPRKSDQFARLQVRSERWGDLPIAIDAQGRSQEYSLRYAVVFGFYRPDGSTIVPEQVIELSRDYVSQPTDVTGTTTEREILADELRREMSASILRRIDSVVRADAEKLKAAPPGPPADGKGDAH</sequence>
<evidence type="ECO:0000256" key="4">
    <source>
        <dbReference type="ARBA" id="ARBA00023237"/>
    </source>
</evidence>
<reference evidence="8 9" key="1">
    <citation type="submission" date="2023-12" db="EMBL/GenBank/DDBJ databases">
        <title>Stenotrophomonas guangdongensis sp. nov., isolated from wilted pepper plants (Capsicum annuum).</title>
        <authorList>
            <person name="Qiu M."/>
            <person name="Li Y."/>
            <person name="Liu Q."/>
            <person name="Zhang X."/>
            <person name="Huang Y."/>
            <person name="Guo R."/>
            <person name="Hu M."/>
            <person name="Zhou J."/>
            <person name="Zhou X."/>
        </authorList>
    </citation>
    <scope>NUCLEOTIDE SEQUENCE [LARGE SCALE GENOMIC DNA]</scope>
    <source>
        <strain evidence="8 9">MH1</strain>
    </source>
</reference>
<dbReference type="HAMAP" id="MF_01186">
    <property type="entry name" value="LPS_assembly_LptE"/>
    <property type="match status" value="1"/>
</dbReference>
<dbReference type="Gene3D" id="3.30.160.150">
    <property type="entry name" value="Lipoprotein like domain"/>
    <property type="match status" value="1"/>
</dbReference>
<evidence type="ECO:0000313" key="9">
    <source>
        <dbReference type="Proteomes" id="UP001301653"/>
    </source>
</evidence>
<comment type="function">
    <text evidence="6">Together with LptD, is involved in the assembly of lipopolysaccharide (LPS) at the surface of the outer membrane. Required for the proper assembly of LptD. Binds LPS and may serve as the LPS recognition site at the outer membrane.</text>
</comment>
<dbReference type="InterPro" id="IPR007485">
    <property type="entry name" value="LPS_assembly_LptE"/>
</dbReference>
<name>A0ABU5V1M6_9GAMM</name>
<evidence type="ECO:0000313" key="8">
    <source>
        <dbReference type="EMBL" id="MEA5666470.1"/>
    </source>
</evidence>
<evidence type="ECO:0000256" key="2">
    <source>
        <dbReference type="ARBA" id="ARBA00023136"/>
    </source>
</evidence>
<keyword evidence="5 6" id="KW-0449">Lipoprotein</keyword>